<dbReference type="OrthoDB" id="3237545at2"/>
<dbReference type="InterPro" id="IPR027417">
    <property type="entry name" value="P-loop_NTPase"/>
</dbReference>
<keyword evidence="1" id="KW-0547">Nucleotide-binding</keyword>
<comment type="caution">
    <text evidence="1">The sequence shown here is derived from an EMBL/GenBank/DDBJ whole genome shotgun (WGS) entry which is preliminary data.</text>
</comment>
<name>A0A3M8L0T6_9MICO</name>
<accession>A0A3M8L0T6</accession>
<dbReference type="GO" id="GO:0005524">
    <property type="term" value="F:ATP binding"/>
    <property type="evidence" value="ECO:0007669"/>
    <property type="project" value="UniProtKB-KW"/>
</dbReference>
<dbReference type="RefSeq" id="WP_123046349.1">
    <property type="nucleotide sequence ID" value="NZ_RDSR01000019.1"/>
</dbReference>
<gene>
    <name evidence="1" type="ORF">EEJ31_11060</name>
</gene>
<evidence type="ECO:0000313" key="2">
    <source>
        <dbReference type="Proteomes" id="UP000279859"/>
    </source>
</evidence>
<keyword evidence="2" id="KW-1185">Reference proteome</keyword>
<dbReference type="Gene3D" id="3.40.50.300">
    <property type="entry name" value="P-loop containing nucleotide triphosphate hydrolases"/>
    <property type="match status" value="1"/>
</dbReference>
<dbReference type="SUPFAM" id="SSF52540">
    <property type="entry name" value="P-loop containing nucleoside triphosphate hydrolases"/>
    <property type="match status" value="1"/>
</dbReference>
<sequence>MCSADRSATAALAAVTDAPGRDGHPLVVLIDGPSGAGKSTLADTLVARWPGEDVPTLVRMDDIYPGWHGLTPAAEQVTADLLEPLSHGRTGRWQRYDWDAGRAAEWHEVAPGRSVIVEGCGTLRRANVALSDVRVWLGADDALRKERALARDGAVFASHWDLWQRDWDAWCDRESPERQATIHLRTEFRG</sequence>
<protein>
    <submittedName>
        <fullName evidence="1">ATP-binding protein</fullName>
    </submittedName>
</protein>
<proteinExistence type="predicted"/>
<organism evidence="1 2">
    <name type="scientific">Cryobacterium tepidiphilum</name>
    <dbReference type="NCBI Taxonomy" id="2486026"/>
    <lineage>
        <taxon>Bacteria</taxon>
        <taxon>Bacillati</taxon>
        <taxon>Actinomycetota</taxon>
        <taxon>Actinomycetes</taxon>
        <taxon>Micrococcales</taxon>
        <taxon>Microbacteriaceae</taxon>
        <taxon>Cryobacterium</taxon>
    </lineage>
</organism>
<reference evidence="1 2" key="1">
    <citation type="submission" date="2018-11" db="EMBL/GenBank/DDBJ databases">
        <title>Cryobacterium sp. nov., isolated from rhizosphere soil of lettuce.</title>
        <authorList>
            <person name="Wang Y."/>
        </authorList>
    </citation>
    <scope>NUCLEOTIDE SEQUENCE [LARGE SCALE GENOMIC DNA]</scope>
    <source>
        <strain evidence="1 2">NEAU-85</strain>
    </source>
</reference>
<dbReference type="AlphaFoldDB" id="A0A3M8L0T6"/>
<dbReference type="EMBL" id="RDSR01000019">
    <property type="protein sequence ID" value="RNE59157.1"/>
    <property type="molecule type" value="Genomic_DNA"/>
</dbReference>
<dbReference type="NCBIfam" id="NF005115">
    <property type="entry name" value="PRK06547.1"/>
    <property type="match status" value="1"/>
</dbReference>
<evidence type="ECO:0000313" key="1">
    <source>
        <dbReference type="EMBL" id="RNE59157.1"/>
    </source>
</evidence>
<dbReference type="Proteomes" id="UP000279859">
    <property type="component" value="Unassembled WGS sequence"/>
</dbReference>
<keyword evidence="1" id="KW-0067">ATP-binding</keyword>